<dbReference type="EMBL" id="KY503033">
    <property type="protein sequence ID" value="ASI38038.1"/>
    <property type="molecule type" value="Genomic_DNA"/>
</dbReference>
<proteinExistence type="predicted"/>
<organism evidence="1">
    <name type="scientific">Pseudomonas fluorescens</name>
    <dbReference type="NCBI Taxonomy" id="294"/>
    <lineage>
        <taxon>Bacteria</taxon>
        <taxon>Pseudomonadati</taxon>
        <taxon>Pseudomonadota</taxon>
        <taxon>Gammaproteobacteria</taxon>
        <taxon>Pseudomonadales</taxon>
        <taxon>Pseudomonadaceae</taxon>
        <taxon>Pseudomonas</taxon>
    </lineage>
</organism>
<name>A0A220IT55_PSEFL</name>
<evidence type="ECO:0000313" key="1">
    <source>
        <dbReference type="EMBL" id="ASI38038.1"/>
    </source>
</evidence>
<dbReference type="AlphaFoldDB" id="A0A220IT55"/>
<sequence>MRLVKDDPLFHAQKDRHLMGFSTPPLFAPSEHLIGGRRVHAMFPGECLNRLALMFQPGFGLCSSTDSGHSSKPFKFV</sequence>
<accession>A0A220IT55</accession>
<reference evidence="1" key="1">
    <citation type="submission" date="2017-01" db="EMBL/GenBank/DDBJ databases">
        <title>IS1411 activates the second repA gene of the plasmid pG20 in Pseudomonas fluorescens PC20.</title>
        <authorList>
            <person name="Naanuri E."/>
            <person name="Heinaru E."/>
            <person name="Joesaar M."/>
            <person name="Heinaru A."/>
        </authorList>
    </citation>
    <scope>NUCLEOTIDE SEQUENCE</scope>
    <source>
        <strain evidence="1">PC24</strain>
    </source>
</reference>
<protein>
    <submittedName>
        <fullName evidence="1">Uncharacterized protein</fullName>
    </submittedName>
</protein>